<gene>
    <name evidence="1" type="ORF">BDY19DRAFT_418447</name>
</gene>
<organism evidence="1 2">
    <name type="scientific">Irpex rosettiformis</name>
    <dbReference type="NCBI Taxonomy" id="378272"/>
    <lineage>
        <taxon>Eukaryota</taxon>
        <taxon>Fungi</taxon>
        <taxon>Dikarya</taxon>
        <taxon>Basidiomycota</taxon>
        <taxon>Agaricomycotina</taxon>
        <taxon>Agaricomycetes</taxon>
        <taxon>Polyporales</taxon>
        <taxon>Irpicaceae</taxon>
        <taxon>Irpex</taxon>
    </lineage>
</organism>
<reference evidence="1" key="1">
    <citation type="journal article" date="2021" name="Environ. Microbiol.">
        <title>Gene family expansions and transcriptome signatures uncover fungal adaptations to wood decay.</title>
        <authorList>
            <person name="Hage H."/>
            <person name="Miyauchi S."/>
            <person name="Viragh M."/>
            <person name="Drula E."/>
            <person name="Min B."/>
            <person name="Chaduli D."/>
            <person name="Navarro D."/>
            <person name="Favel A."/>
            <person name="Norest M."/>
            <person name="Lesage-Meessen L."/>
            <person name="Balint B."/>
            <person name="Merenyi Z."/>
            <person name="de Eugenio L."/>
            <person name="Morin E."/>
            <person name="Martinez A.T."/>
            <person name="Baldrian P."/>
            <person name="Stursova M."/>
            <person name="Martinez M.J."/>
            <person name="Novotny C."/>
            <person name="Magnuson J.K."/>
            <person name="Spatafora J.W."/>
            <person name="Maurice S."/>
            <person name="Pangilinan J."/>
            <person name="Andreopoulos W."/>
            <person name="LaButti K."/>
            <person name="Hundley H."/>
            <person name="Na H."/>
            <person name="Kuo A."/>
            <person name="Barry K."/>
            <person name="Lipzen A."/>
            <person name="Henrissat B."/>
            <person name="Riley R."/>
            <person name="Ahrendt S."/>
            <person name="Nagy L.G."/>
            <person name="Grigoriev I.V."/>
            <person name="Martin F."/>
            <person name="Rosso M.N."/>
        </authorList>
    </citation>
    <scope>NUCLEOTIDE SEQUENCE</scope>
    <source>
        <strain evidence="1">CBS 384.51</strain>
    </source>
</reference>
<keyword evidence="2" id="KW-1185">Reference proteome</keyword>
<proteinExistence type="predicted"/>
<evidence type="ECO:0000313" key="1">
    <source>
        <dbReference type="EMBL" id="KAI0093270.1"/>
    </source>
</evidence>
<name>A0ACB8UG53_9APHY</name>
<dbReference type="Proteomes" id="UP001055072">
    <property type="component" value="Unassembled WGS sequence"/>
</dbReference>
<evidence type="ECO:0000313" key="2">
    <source>
        <dbReference type="Proteomes" id="UP001055072"/>
    </source>
</evidence>
<accession>A0ACB8UG53</accession>
<sequence length="166" mass="18392">MSAGVCGKNATRRLGQDNFRLKPKQFCPLDSVVNEQRRHGIQALKTVVTSQGLGNFIQDPPAASRHWCALGFSPLPSFSIGSIGYTTQARAHEDEKNLKYTPDGRHGVDHRMITYSTERLLQMSGEQYGRRQTPPPAGVCMGFVARDIETFSFSPLQARTTIPLTI</sequence>
<dbReference type="EMBL" id="MU274902">
    <property type="protein sequence ID" value="KAI0093270.1"/>
    <property type="molecule type" value="Genomic_DNA"/>
</dbReference>
<protein>
    <submittedName>
        <fullName evidence="1">Uncharacterized protein</fullName>
    </submittedName>
</protein>
<comment type="caution">
    <text evidence="1">The sequence shown here is derived from an EMBL/GenBank/DDBJ whole genome shotgun (WGS) entry which is preliminary data.</text>
</comment>